<dbReference type="InParanoid" id="A0A1Y1UG74"/>
<reference evidence="10 11" key="1">
    <citation type="submission" date="2017-03" db="EMBL/GenBank/DDBJ databases">
        <title>Widespread Adenine N6-methylation of Active Genes in Fungi.</title>
        <authorList>
            <consortium name="DOE Joint Genome Institute"/>
            <person name="Mondo S.J."/>
            <person name="Dannebaum R.O."/>
            <person name="Kuo R.C."/>
            <person name="Louie K.B."/>
            <person name="Bewick A.J."/>
            <person name="Labutti K."/>
            <person name="Haridas S."/>
            <person name="Kuo A."/>
            <person name="Salamov A."/>
            <person name="Ahrendt S.R."/>
            <person name="Lau R."/>
            <person name="Bowen B.P."/>
            <person name="Lipzen A."/>
            <person name="Sullivan W."/>
            <person name="Andreopoulos W.B."/>
            <person name="Clum A."/>
            <person name="Lindquist E."/>
            <person name="Daum C."/>
            <person name="Northen T.R."/>
            <person name="Ramamoorthy G."/>
            <person name="Schmitz R.J."/>
            <person name="Gryganskyi A."/>
            <person name="Culley D."/>
            <person name="Magnuson J."/>
            <person name="James T.Y."/>
            <person name="O'Malley M.A."/>
            <person name="Stajich J.E."/>
            <person name="Spatafora J.W."/>
            <person name="Visel A."/>
            <person name="Grigoriev I.V."/>
        </authorList>
    </citation>
    <scope>NUCLEOTIDE SEQUENCE [LARGE SCALE GENOMIC DNA]</scope>
    <source>
        <strain evidence="10 11">NRRL Y-17943</strain>
    </source>
</reference>
<gene>
    <name evidence="10" type="ORF">BD324DRAFT_422240</name>
</gene>
<feature type="transmembrane region" description="Helical" evidence="9">
    <location>
        <begin position="739"/>
        <end position="757"/>
    </location>
</feature>
<dbReference type="NCBIfam" id="TIGR00728">
    <property type="entry name" value="OPT_sfam"/>
    <property type="match status" value="1"/>
</dbReference>
<proteinExistence type="inferred from homology"/>
<keyword evidence="3" id="KW-0813">Transport</keyword>
<evidence type="ECO:0000256" key="4">
    <source>
        <dbReference type="ARBA" id="ARBA00022692"/>
    </source>
</evidence>
<dbReference type="GO" id="GO:0035673">
    <property type="term" value="F:oligopeptide transmembrane transporter activity"/>
    <property type="evidence" value="ECO:0007669"/>
    <property type="project" value="InterPro"/>
</dbReference>
<dbReference type="PANTHER" id="PTHR22601">
    <property type="entry name" value="ISP4 LIKE PROTEIN"/>
    <property type="match status" value="1"/>
</dbReference>
<feature type="transmembrane region" description="Helical" evidence="9">
    <location>
        <begin position="252"/>
        <end position="271"/>
    </location>
</feature>
<feature type="transmembrane region" description="Helical" evidence="9">
    <location>
        <begin position="668"/>
        <end position="691"/>
    </location>
</feature>
<evidence type="ECO:0000256" key="2">
    <source>
        <dbReference type="ARBA" id="ARBA00008807"/>
    </source>
</evidence>
<feature type="transmembrane region" description="Helical" evidence="9">
    <location>
        <begin position="497"/>
        <end position="516"/>
    </location>
</feature>
<dbReference type="EMBL" id="NBSH01000006">
    <property type="protein sequence ID" value="ORX37028.1"/>
    <property type="molecule type" value="Genomic_DNA"/>
</dbReference>
<feature type="transmembrane region" description="Helical" evidence="9">
    <location>
        <begin position="310"/>
        <end position="328"/>
    </location>
</feature>
<evidence type="ECO:0000256" key="8">
    <source>
        <dbReference type="ARBA" id="ARBA00023136"/>
    </source>
</evidence>
<evidence type="ECO:0000256" key="6">
    <source>
        <dbReference type="ARBA" id="ARBA00022927"/>
    </source>
</evidence>
<comment type="caution">
    <text evidence="10">The sequence shown here is derived from an EMBL/GenBank/DDBJ whole genome shotgun (WGS) entry which is preliminary data.</text>
</comment>
<dbReference type="GO" id="GO:0016020">
    <property type="term" value="C:membrane"/>
    <property type="evidence" value="ECO:0007669"/>
    <property type="project" value="UniProtKB-SubCell"/>
</dbReference>
<keyword evidence="4 9" id="KW-0812">Transmembrane</keyword>
<keyword evidence="5" id="KW-0571">Peptide transport</keyword>
<organism evidence="10 11">
    <name type="scientific">Kockovaella imperatae</name>
    <dbReference type="NCBI Taxonomy" id="4999"/>
    <lineage>
        <taxon>Eukaryota</taxon>
        <taxon>Fungi</taxon>
        <taxon>Dikarya</taxon>
        <taxon>Basidiomycota</taxon>
        <taxon>Agaricomycotina</taxon>
        <taxon>Tremellomycetes</taxon>
        <taxon>Tremellales</taxon>
        <taxon>Cuniculitremaceae</taxon>
        <taxon>Kockovaella</taxon>
    </lineage>
</organism>
<keyword evidence="11" id="KW-1185">Reference proteome</keyword>
<evidence type="ECO:0000256" key="9">
    <source>
        <dbReference type="SAM" id="Phobius"/>
    </source>
</evidence>
<feature type="transmembrane region" description="Helical" evidence="9">
    <location>
        <begin position="560"/>
        <end position="580"/>
    </location>
</feature>
<keyword evidence="8 9" id="KW-0472">Membrane</keyword>
<protein>
    <submittedName>
        <fullName evidence="10">Oligopeptide transporter 2</fullName>
    </submittedName>
</protein>
<feature type="transmembrane region" description="Helical" evidence="9">
    <location>
        <begin position="349"/>
        <end position="367"/>
    </location>
</feature>
<dbReference type="NCBIfam" id="TIGR00727">
    <property type="entry name" value="ISP4_OPT"/>
    <property type="match status" value="1"/>
</dbReference>
<dbReference type="InterPro" id="IPR004648">
    <property type="entry name" value="Oligpept_transpt"/>
</dbReference>
<keyword evidence="6" id="KW-0653">Protein transport</keyword>
<name>A0A1Y1UG74_9TREE</name>
<comment type="similarity">
    <text evidence="2">Belongs to the oligopeptide OPT transporter family.</text>
</comment>
<feature type="transmembrane region" description="Helical" evidence="9">
    <location>
        <begin position="387"/>
        <end position="407"/>
    </location>
</feature>
<feature type="transmembrane region" description="Helical" evidence="9">
    <location>
        <begin position="428"/>
        <end position="448"/>
    </location>
</feature>
<dbReference type="Proteomes" id="UP000193218">
    <property type="component" value="Unassembled WGS sequence"/>
</dbReference>
<dbReference type="InterPro" id="IPR004813">
    <property type="entry name" value="OPT"/>
</dbReference>
<evidence type="ECO:0000256" key="7">
    <source>
        <dbReference type="ARBA" id="ARBA00022989"/>
    </source>
</evidence>
<keyword evidence="7 9" id="KW-1133">Transmembrane helix</keyword>
<evidence type="ECO:0000256" key="5">
    <source>
        <dbReference type="ARBA" id="ARBA00022856"/>
    </source>
</evidence>
<feature type="transmembrane region" description="Helical" evidence="9">
    <location>
        <begin position="283"/>
        <end position="304"/>
    </location>
</feature>
<evidence type="ECO:0000313" key="11">
    <source>
        <dbReference type="Proteomes" id="UP000193218"/>
    </source>
</evidence>
<feature type="transmembrane region" description="Helical" evidence="9">
    <location>
        <begin position="204"/>
        <end position="223"/>
    </location>
</feature>
<dbReference type="RefSeq" id="XP_021871066.1">
    <property type="nucleotide sequence ID" value="XM_022012733.1"/>
</dbReference>
<dbReference type="AlphaFoldDB" id="A0A1Y1UG74"/>
<dbReference type="GeneID" id="33554541"/>
<evidence type="ECO:0000256" key="1">
    <source>
        <dbReference type="ARBA" id="ARBA00004141"/>
    </source>
</evidence>
<comment type="subcellular location">
    <subcellularLocation>
        <location evidence="1">Membrane</location>
        <topology evidence="1">Multi-pass membrane protein</topology>
    </subcellularLocation>
</comment>
<dbReference type="GO" id="GO:0015031">
    <property type="term" value="P:protein transport"/>
    <property type="evidence" value="ECO:0007669"/>
    <property type="project" value="UniProtKB-KW"/>
</dbReference>
<sequence length="917" mass="104149">MSRPHREYEINSVAPLDTNISDVVDEKKGDAADFDIAPADDGHLDLKAERTNISHANPEMRAKIVAYYGRKAEEDHLAPKEDVTIILDHILAMTEQEAMDILVHAVEFHQEDPNFPGPTMEKIRLLIQGYKAADMEESDWLFDLKTEACMIYYHSPYPEVRSVTDPFDDPTVPVETFRAYCLGMIFMAGSTALNTFFSPRQPAISLSSSVLQLLLAPCGLFWAKWFPDWGFNIMGKRISINPGPWTYKEQTFSTIMFTVASGAGATYYVYLVQKLPQYLNQDWVSFGYEILLALNVQIMGFGFAGILRRFVVYPYTAIWPKVLPTLALNRALVNPERKEVINGWRYTRYQFFMICFVAMFFWFWIPNSLFQALHLFNWMTWIAPNNFNLGMITGSYGGMGFNPWATFDWNVSGSGYLITPWWSTIQQYFARVLSGLIIIGMYWGNYAWAAYTPINSNESFTNKGEIYNVSIIMGDDGYVNIDAYKEYGPPFFSGANVFGQGAWFAWYPLVLFYYSIRHWPAIKRAGIEMYEGVRYRKGMYEGNNDPHTRMISVYNEVPEWWFFATLMLSFGIGVAALAAYPTHTPWWVQLAAIALNLLFLIPGTIMQASANVGLGIGLFFQMLAGTVFAGNPQANIISNAIAGNLNSQADTYISDQKMAHYAKLPPRAVFRAQMIATFLNCFIFIGMLNWMVTNFNEDGSLCTWSNAQHFVCTDAVLTYATAVEYGAFGIPNLFKLYPILPWCFLMGSVGGIGWALLQKFGPRIRERAYRSMNEVTFYKVNKYFFGPVALLGWFDPAVTWSGALNWTGGNNLSYATNGTYISYIFMYHIKRRFPAWWEKYNYLLEAGFDVGVAISGIIQTFVFAFTNHQKGITLNWWGNTVGTAGQDFQSYNQTSTLLPIPDVGYFGPAPGDYPMKF</sequence>
<accession>A0A1Y1UG74</accession>
<dbReference type="OrthoDB" id="9986677at2759"/>
<evidence type="ECO:0000256" key="3">
    <source>
        <dbReference type="ARBA" id="ARBA00022448"/>
    </source>
</evidence>
<evidence type="ECO:0000313" key="10">
    <source>
        <dbReference type="EMBL" id="ORX37028.1"/>
    </source>
</evidence>
<dbReference type="Pfam" id="PF03169">
    <property type="entry name" value="OPT"/>
    <property type="match status" value="1"/>
</dbReference>